<protein>
    <recommendedName>
        <fullName evidence="19">BCAS3 microtubule associated cell migration factor</fullName>
    </recommendedName>
</protein>
<feature type="region of interest" description="Disordered" evidence="21">
    <location>
        <begin position="78"/>
        <end position="98"/>
    </location>
</feature>
<keyword evidence="24" id="KW-1185">Reference proteome</keyword>
<evidence type="ECO:0000256" key="8">
    <source>
        <dbReference type="ARBA" id="ARBA00022723"/>
    </source>
</evidence>
<keyword evidence="8" id="KW-0479">Metal-binding</keyword>
<proteinExistence type="evidence at protein level"/>
<gene>
    <name evidence="23" type="ORF">ROHU_035457</name>
</gene>
<dbReference type="InterPro" id="IPR036322">
    <property type="entry name" value="WD40_repeat_dom_sf"/>
</dbReference>
<name>A0A498LQB6_LABRO</name>
<dbReference type="SUPFAM" id="SSF50978">
    <property type="entry name" value="WD40 repeat-like"/>
    <property type="match status" value="1"/>
</dbReference>
<dbReference type="STRING" id="84645.A0A498LQB6"/>
<evidence type="ECO:0000256" key="1">
    <source>
        <dbReference type="ARBA" id="ARBA00004123"/>
    </source>
</evidence>
<dbReference type="InterPro" id="IPR045142">
    <property type="entry name" value="BCAS3-like"/>
</dbReference>
<evidence type="ECO:0000256" key="7">
    <source>
        <dbReference type="ARBA" id="ARBA00022657"/>
    </source>
</evidence>
<dbReference type="GO" id="GO:0042594">
    <property type="term" value="P:response to starvation"/>
    <property type="evidence" value="ECO:0007669"/>
    <property type="project" value="TreeGrafter"/>
</dbReference>
<evidence type="ECO:0000313" key="23">
    <source>
        <dbReference type="EMBL" id="RXN07687.1"/>
    </source>
</evidence>
<dbReference type="GO" id="GO:0004721">
    <property type="term" value="F:phosphoprotein phosphatase activity"/>
    <property type="evidence" value="ECO:0007669"/>
    <property type="project" value="UniProtKB-KW"/>
</dbReference>
<comment type="caution">
    <text evidence="23">The sequence shown here is derived from an EMBL/GenBank/DDBJ whole genome shotgun (WGS) entry which is preliminary data.</text>
</comment>
<feature type="compositionally biased region" description="Polar residues" evidence="21">
    <location>
        <begin position="78"/>
        <end position="90"/>
    </location>
</feature>
<keyword evidence="4" id="KW-0963">Cytoplasm</keyword>
<evidence type="ECO:0000256" key="2">
    <source>
        <dbReference type="ARBA" id="ARBA00004245"/>
    </source>
</evidence>
<dbReference type="InterPro" id="IPR000222">
    <property type="entry name" value="PP2C_BS"/>
</dbReference>
<evidence type="ECO:0000256" key="19">
    <source>
        <dbReference type="ARBA" id="ARBA00074831"/>
    </source>
</evidence>
<dbReference type="SUPFAM" id="SSF81606">
    <property type="entry name" value="PP2C-like"/>
    <property type="match status" value="1"/>
</dbReference>
<feature type="domain" description="PPM-type phosphatase" evidence="22">
    <location>
        <begin position="85"/>
        <end position="376"/>
    </location>
</feature>
<evidence type="ECO:0000313" key="24">
    <source>
        <dbReference type="Proteomes" id="UP000290572"/>
    </source>
</evidence>
<dbReference type="FunFam" id="2.130.10.10:FF:000422">
    <property type="entry name" value="BCAS3 microtubule-associated cell migration factor"/>
    <property type="match status" value="1"/>
</dbReference>
<evidence type="ECO:0000256" key="14">
    <source>
        <dbReference type="ARBA" id="ARBA00023163"/>
    </source>
</evidence>
<evidence type="ECO:0000256" key="11">
    <source>
        <dbReference type="ARBA" id="ARBA00022912"/>
    </source>
</evidence>
<dbReference type="InterPro" id="IPR036457">
    <property type="entry name" value="PPM-type-like_dom_sf"/>
</dbReference>
<comment type="similarity">
    <text evidence="17">Belongs to the BCAS3 family.</text>
</comment>
<keyword evidence="5" id="KW-1017">Isopeptide bond</keyword>
<dbReference type="GO" id="GO:0005634">
    <property type="term" value="C:nucleus"/>
    <property type="evidence" value="ECO:0007669"/>
    <property type="project" value="UniProtKB-SubCell"/>
</dbReference>
<dbReference type="PANTHER" id="PTHR13268">
    <property type="entry name" value="BREAST CARCINOMA AMPLIFIED SEQUENCE 3"/>
    <property type="match status" value="1"/>
</dbReference>
<dbReference type="EMBL" id="QBIY01013344">
    <property type="protein sequence ID" value="RXN07687.1"/>
    <property type="molecule type" value="Genomic_DNA"/>
</dbReference>
<evidence type="ECO:0000256" key="12">
    <source>
        <dbReference type="ARBA" id="ARBA00022990"/>
    </source>
</evidence>
<evidence type="ECO:0000256" key="15">
    <source>
        <dbReference type="ARBA" id="ARBA00023212"/>
    </source>
</evidence>
<dbReference type="SMART" id="SM00332">
    <property type="entry name" value="PP2Cc"/>
    <property type="match status" value="1"/>
</dbReference>
<dbReference type="GO" id="GO:0046872">
    <property type="term" value="F:metal ion binding"/>
    <property type="evidence" value="ECO:0007669"/>
    <property type="project" value="UniProtKB-KW"/>
</dbReference>
<keyword evidence="15" id="KW-0206">Cytoskeleton</keyword>
<evidence type="ECO:0000256" key="17">
    <source>
        <dbReference type="ARBA" id="ARBA00061169"/>
    </source>
</evidence>
<dbReference type="GO" id="GO:0000407">
    <property type="term" value="C:phagophore assembly site"/>
    <property type="evidence" value="ECO:0007669"/>
    <property type="project" value="UniProtKB-SubCell"/>
</dbReference>
<dbReference type="Proteomes" id="UP000290572">
    <property type="component" value="Unassembled WGS sequence"/>
</dbReference>
<dbReference type="Pfam" id="PF00481">
    <property type="entry name" value="PP2C"/>
    <property type="match status" value="1"/>
</dbReference>
<dbReference type="CDD" id="cd00143">
    <property type="entry name" value="PP2Cc"/>
    <property type="match status" value="1"/>
</dbReference>
<accession>A0A498LQB6</accession>
<organism evidence="23 24">
    <name type="scientific">Labeo rohita</name>
    <name type="common">Indian major carp</name>
    <name type="synonym">Cyprinus rohita</name>
    <dbReference type="NCBI Taxonomy" id="84645"/>
    <lineage>
        <taxon>Eukaryota</taxon>
        <taxon>Metazoa</taxon>
        <taxon>Chordata</taxon>
        <taxon>Craniata</taxon>
        <taxon>Vertebrata</taxon>
        <taxon>Euteleostomi</taxon>
        <taxon>Actinopterygii</taxon>
        <taxon>Neopterygii</taxon>
        <taxon>Teleostei</taxon>
        <taxon>Ostariophysi</taxon>
        <taxon>Cypriniformes</taxon>
        <taxon>Cyprinidae</taxon>
        <taxon>Labeoninae</taxon>
        <taxon>Labeonini</taxon>
        <taxon>Labeo</taxon>
    </lineage>
</organism>
<keyword evidence="16" id="KW-0539">Nucleus</keyword>
<dbReference type="InterPro" id="IPR001932">
    <property type="entry name" value="PPM-type_phosphatase-like_dom"/>
</dbReference>
<evidence type="ECO:0000256" key="3">
    <source>
        <dbReference type="ARBA" id="ARBA00004329"/>
    </source>
</evidence>
<keyword evidence="13" id="KW-0805">Transcription regulation</keyword>
<feature type="region of interest" description="Disordered" evidence="21">
    <location>
        <begin position="738"/>
        <end position="761"/>
    </location>
</feature>
<keyword evidence="7" id="KW-0037">Angiogenesis</keyword>
<keyword evidence="6" id="KW-0597">Phosphoprotein</keyword>
<keyword evidence="11 20" id="KW-0904">Protein phosphatase</keyword>
<evidence type="ECO:0000256" key="20">
    <source>
        <dbReference type="RuleBase" id="RU003465"/>
    </source>
</evidence>
<evidence type="ECO:0000256" key="5">
    <source>
        <dbReference type="ARBA" id="ARBA00022499"/>
    </source>
</evidence>
<evidence type="ECO:0000259" key="22">
    <source>
        <dbReference type="PROSITE" id="PS51746"/>
    </source>
</evidence>
<dbReference type="InterPro" id="IPR048382">
    <property type="entry name" value="BCAS3_WD40"/>
</dbReference>
<sequence>MDGIFSCRASIYYDQGGRKYMEDLVTMKQEDEPSEDELDAAERGEIAAPDQNPDASIQDSIPGSITVTYVQDDEPCSTLQQASMPSSHPSKNGRRPRDVGMFAVFDGHGGPDAAHFARRHLWDHIKKQRGFWSEDDDEVCAALRKGFISCHHAMWKKLPEWPKTVTGLPSTSGTTASIVVIRRDRMYVAHVGDSAVVLGVQDHPSDEFIRAVEITQDHKPDLPKERERIEGLGGSVIKKSGVNRVVWKRPRLTHNGPVRRSTVIDQIPFLAVARALGDLWSYDFYSGEFVVSPEPDTAVIKLDLKQHRYIILGSDGLWNMVSPQEAVSICQENDSAKSKNQKENVSNAVLLVNHALLRWRQRMLRADNTSAIVICLEPFGTSSECLPPYETVYNLQGPKCGSSPKSCTNSLPTQDTEWLTMASDSPRRPSRCAGGVVVRAQAATEQSYMESVVTFLQDVVPQAYTGTPPNDEKEKIVWVRFEKTDINDVARLPEFQEMHGSSTDPPLCLMIGYTDGMQIWSISLNGEAQELFSVRHGPVRTARILPAPHISSLNTDSFAEKRPLLGVCKSTGSSGTSPPYCCVDLYSLRTGEMVKSIQFKTPIYDLHCNKRILVVSLQEKIAAFDSCTFMKKFFVTSCYPCPGPNLNPIALGSRWLAYAENKLEFLVLIQTVPIDQGPRGEGRGRPAGGRRCTDCRARNRTSLLSSLLRVNISLAQTLTTLKTGLTMVGKVVTQLAGTLPSGAPDEESTAHSGTRRSPHQPGVVTIIDTHTVGEGQATVEPMASYVSKTLRREVLVSEDSDGEGVIAHFPAHDKPISCMAFNPSDKQYPWPHEAARRARKPPLESAAVIPAGQRNGNWRRHYICPAHRETLHSHRARPQSATLDSTHTHTHKPKPPPGMLLVTADTLGHDFHVFQILTHPWASSQSAVHHLYTLHRGETEAKVQDICFSHDCRWVVISTLRGTSHVFPINPYGGPPCARTHMSPRVVNRMSRFQKSAGLEEIEQELSSKQVKLTSQESYNNFTNNNMGNPRLSPLPSLTVVLPLAQIKQPMTLGTITKRTGPSRPAILAWCRLNKDVNITPHPESNLRLDDSFKGSDRVRVQLSNSKSKPPPQISPSKSSGGEFCVAAVFASSRSWFITNPNMKREKDQSRQAVVESLYILSCYGNLVEHVLEPRPISTAQKIGDDTPLELNTCPRACWNLARSCPRGSQHHTYLPAFTLHLQFDRST</sequence>
<dbReference type="GO" id="GO:0006914">
    <property type="term" value="P:autophagy"/>
    <property type="evidence" value="ECO:0007669"/>
    <property type="project" value="InterPro"/>
</dbReference>
<dbReference type="Pfam" id="PF21034">
    <property type="entry name" value="BCAS3_WD40"/>
    <property type="match status" value="4"/>
</dbReference>
<evidence type="ECO:0000256" key="16">
    <source>
        <dbReference type="ARBA" id="ARBA00023242"/>
    </source>
</evidence>
<comment type="subcellular location">
    <subcellularLocation>
        <location evidence="2">Cytoplasm</location>
        <location evidence="2">Cytoskeleton</location>
    </subcellularLocation>
    <subcellularLocation>
        <location evidence="1">Nucleus</location>
    </subcellularLocation>
    <subcellularLocation>
        <location evidence="3">Preautophagosomal structure</location>
    </subcellularLocation>
</comment>
<evidence type="ECO:0000256" key="10">
    <source>
        <dbReference type="ARBA" id="ARBA00022843"/>
    </source>
</evidence>
<evidence type="ECO:0000256" key="4">
    <source>
        <dbReference type="ARBA" id="ARBA00022490"/>
    </source>
</evidence>
<dbReference type="GO" id="GO:0001525">
    <property type="term" value="P:angiogenesis"/>
    <property type="evidence" value="ECO:0007669"/>
    <property type="project" value="UniProtKB-KW"/>
</dbReference>
<reference evidence="23 24" key="1">
    <citation type="submission" date="2018-03" db="EMBL/GenBank/DDBJ databases">
        <title>Draft genome sequence of Rohu Carp (Labeo rohita).</title>
        <authorList>
            <person name="Das P."/>
            <person name="Kushwaha B."/>
            <person name="Joshi C.G."/>
            <person name="Kumar D."/>
            <person name="Nagpure N.S."/>
            <person name="Sahoo L."/>
            <person name="Das S.P."/>
            <person name="Bit A."/>
            <person name="Patnaik S."/>
            <person name="Meher P.K."/>
            <person name="Jayasankar P."/>
            <person name="Koringa P.G."/>
            <person name="Patel N.V."/>
            <person name="Hinsu A.T."/>
            <person name="Kumar R."/>
            <person name="Pandey M."/>
            <person name="Agarwal S."/>
            <person name="Srivastava S."/>
            <person name="Singh M."/>
            <person name="Iquebal M.A."/>
            <person name="Jaiswal S."/>
            <person name="Angadi U.B."/>
            <person name="Kumar N."/>
            <person name="Raza M."/>
            <person name="Shah T.M."/>
            <person name="Rai A."/>
            <person name="Jena J.K."/>
        </authorList>
    </citation>
    <scope>NUCLEOTIDE SEQUENCE [LARGE SCALE GENOMIC DNA]</scope>
    <source>
        <strain evidence="23">DASCIFA01</strain>
        <tissue evidence="23">Testis</tissue>
    </source>
</reference>
<keyword evidence="14" id="KW-0804">Transcription</keyword>
<keyword evidence="10" id="KW-0832">Ubl conjugation</keyword>
<keyword evidence="9 20" id="KW-0378">Hydrolase</keyword>
<feature type="region of interest" description="Disordered" evidence="21">
    <location>
        <begin position="1101"/>
        <end position="1121"/>
    </location>
</feature>
<feature type="region of interest" description="Disordered" evidence="21">
    <location>
        <begin position="28"/>
        <end position="60"/>
    </location>
</feature>
<evidence type="ECO:0000256" key="18">
    <source>
        <dbReference type="ARBA" id="ARBA00066095"/>
    </source>
</evidence>
<dbReference type="PANTHER" id="PTHR13268:SF0">
    <property type="entry name" value="BCAS3 MICROTUBULE ASSOCIATED CELL MIGRATION FACTOR"/>
    <property type="match status" value="1"/>
</dbReference>
<evidence type="ECO:0007829" key="25">
    <source>
        <dbReference type="PeptideAtlas" id="A0A498LQB6"/>
    </source>
</evidence>
<feature type="region of interest" description="Disordered" evidence="21">
    <location>
        <begin position="871"/>
        <end position="896"/>
    </location>
</feature>
<dbReference type="AlphaFoldDB" id="A0A498LQB6"/>
<evidence type="ECO:0000256" key="9">
    <source>
        <dbReference type="ARBA" id="ARBA00022801"/>
    </source>
</evidence>
<keyword evidence="25" id="KW-1267">Proteomics identification</keyword>
<evidence type="ECO:0000256" key="13">
    <source>
        <dbReference type="ARBA" id="ARBA00023015"/>
    </source>
</evidence>
<evidence type="ECO:0000256" key="6">
    <source>
        <dbReference type="ARBA" id="ARBA00022553"/>
    </source>
</evidence>
<comment type="subunit">
    <text evidence="18">Interacts with histone H3, ESR1, KAT2B and PELP1; the interactions occur in a estrogen-dependent manner. Interacts with beta-tubulin and VIM. Interacts (via C-terminal) with PHAF1; the interaction is requrired for the association with the phagophore.</text>
</comment>
<dbReference type="GO" id="GO:0005856">
    <property type="term" value="C:cytoskeleton"/>
    <property type="evidence" value="ECO:0007669"/>
    <property type="project" value="UniProtKB-SubCell"/>
</dbReference>
<evidence type="ECO:0000256" key="21">
    <source>
        <dbReference type="SAM" id="MobiDB-lite"/>
    </source>
</evidence>
<keyword evidence="12" id="KW-0007">Acetylation</keyword>
<dbReference type="PROSITE" id="PS01032">
    <property type="entry name" value="PPM_1"/>
    <property type="match status" value="1"/>
</dbReference>
<comment type="similarity">
    <text evidence="20">Belongs to the PP2C family.</text>
</comment>
<dbReference type="PROSITE" id="PS51746">
    <property type="entry name" value="PPM_2"/>
    <property type="match status" value="1"/>
</dbReference>
<dbReference type="Gene3D" id="3.60.40.10">
    <property type="entry name" value="PPM-type phosphatase domain"/>
    <property type="match status" value="1"/>
</dbReference>